<evidence type="ECO:0000256" key="4">
    <source>
        <dbReference type="ARBA" id="ARBA00023163"/>
    </source>
</evidence>
<keyword evidence="2" id="KW-0805">Transcription regulation</keyword>
<keyword evidence="1 5" id="KW-0597">Phosphoprotein</keyword>
<dbReference type="SMART" id="SM00862">
    <property type="entry name" value="Trans_reg_C"/>
    <property type="match status" value="1"/>
</dbReference>
<dbReference type="PANTHER" id="PTHR48111:SF4">
    <property type="entry name" value="DNA-BINDING DUAL TRANSCRIPTIONAL REGULATOR OMPR"/>
    <property type="match status" value="1"/>
</dbReference>
<keyword evidence="10" id="KW-1185">Reference proteome</keyword>
<evidence type="ECO:0000313" key="10">
    <source>
        <dbReference type="Proteomes" id="UP001555826"/>
    </source>
</evidence>
<comment type="caution">
    <text evidence="9">The sequence shown here is derived from an EMBL/GenBank/DDBJ whole genome shotgun (WGS) entry which is preliminary data.</text>
</comment>
<feature type="domain" description="OmpR/PhoB-type" evidence="8">
    <location>
        <begin position="137"/>
        <end position="242"/>
    </location>
</feature>
<dbReference type="CDD" id="cd00383">
    <property type="entry name" value="trans_reg_C"/>
    <property type="match status" value="1"/>
</dbReference>
<evidence type="ECO:0000256" key="5">
    <source>
        <dbReference type="PROSITE-ProRule" id="PRU00169"/>
    </source>
</evidence>
<dbReference type="InterPro" id="IPR016032">
    <property type="entry name" value="Sig_transdc_resp-reg_C-effctor"/>
</dbReference>
<dbReference type="SMART" id="SM00448">
    <property type="entry name" value="REC"/>
    <property type="match status" value="1"/>
</dbReference>
<dbReference type="PANTHER" id="PTHR48111">
    <property type="entry name" value="REGULATOR OF RPOS"/>
    <property type="match status" value="1"/>
</dbReference>
<dbReference type="Pfam" id="PF00072">
    <property type="entry name" value="Response_reg"/>
    <property type="match status" value="1"/>
</dbReference>
<evidence type="ECO:0000259" key="8">
    <source>
        <dbReference type="PROSITE" id="PS51755"/>
    </source>
</evidence>
<dbReference type="Gene3D" id="3.40.50.2300">
    <property type="match status" value="1"/>
</dbReference>
<keyword evidence="4" id="KW-0804">Transcription</keyword>
<dbReference type="Proteomes" id="UP001555826">
    <property type="component" value="Unassembled WGS sequence"/>
</dbReference>
<gene>
    <name evidence="9" type="ORF">AB1207_07525</name>
</gene>
<sequence length="245" mass="26189">MDTLLVEDDPAIARALVEGLARYGFVVRHVTTGAQALREHAGAAVVLLDLGLPDGDGIDVCRALRAVSDVPLIIITARSDEVERVVGLEVGADDYLPKPFGMRELVARMRAVLRRTEGSLAAAVRSAAAPPEQDRGETPLRVGRLEVHRAARRVLVAGSGAGVAQEVTQEVVLSPKEFDLLEQLASTPGAVRTRDDLLTTVWDENFHGSGRTLDVHVGSLRRKLSGVVEVQTVRGVGFRLEAVAG</sequence>
<reference evidence="9 10" key="1">
    <citation type="submission" date="2024-07" db="EMBL/GenBank/DDBJ databases">
        <authorList>
            <person name="Thanompreechachai J."/>
            <person name="Duangmal K."/>
        </authorList>
    </citation>
    <scope>NUCLEOTIDE SEQUENCE [LARGE SCALE GENOMIC DNA]</scope>
    <source>
        <strain evidence="9 10">KCTC 19886</strain>
    </source>
</reference>
<protein>
    <submittedName>
        <fullName evidence="9">Response regulator transcription factor</fullName>
    </submittedName>
</protein>
<dbReference type="SUPFAM" id="SSF46894">
    <property type="entry name" value="C-terminal effector domain of the bipartite response regulators"/>
    <property type="match status" value="1"/>
</dbReference>
<dbReference type="InterPro" id="IPR001867">
    <property type="entry name" value="OmpR/PhoB-type_DNA-bd"/>
</dbReference>
<dbReference type="PROSITE" id="PS50110">
    <property type="entry name" value="RESPONSE_REGULATORY"/>
    <property type="match status" value="1"/>
</dbReference>
<feature type="domain" description="Response regulatory" evidence="7">
    <location>
        <begin position="2"/>
        <end position="113"/>
    </location>
</feature>
<name>A0ABV3P4N9_9ACTN</name>
<accession>A0ABV3P4N9</accession>
<evidence type="ECO:0000256" key="2">
    <source>
        <dbReference type="ARBA" id="ARBA00023015"/>
    </source>
</evidence>
<dbReference type="Gene3D" id="1.10.10.10">
    <property type="entry name" value="Winged helix-like DNA-binding domain superfamily/Winged helix DNA-binding domain"/>
    <property type="match status" value="1"/>
</dbReference>
<evidence type="ECO:0000259" key="7">
    <source>
        <dbReference type="PROSITE" id="PS50110"/>
    </source>
</evidence>
<evidence type="ECO:0000256" key="1">
    <source>
        <dbReference type="ARBA" id="ARBA00022553"/>
    </source>
</evidence>
<evidence type="ECO:0000256" key="3">
    <source>
        <dbReference type="ARBA" id="ARBA00023125"/>
    </source>
</evidence>
<organism evidence="9 10">
    <name type="scientific">Kineococcus endophyticus</name>
    <dbReference type="NCBI Taxonomy" id="1181883"/>
    <lineage>
        <taxon>Bacteria</taxon>
        <taxon>Bacillati</taxon>
        <taxon>Actinomycetota</taxon>
        <taxon>Actinomycetes</taxon>
        <taxon>Kineosporiales</taxon>
        <taxon>Kineosporiaceae</taxon>
        <taxon>Kineococcus</taxon>
    </lineage>
</organism>
<dbReference type="Gene3D" id="6.10.250.690">
    <property type="match status" value="1"/>
</dbReference>
<proteinExistence type="predicted"/>
<dbReference type="PROSITE" id="PS51755">
    <property type="entry name" value="OMPR_PHOB"/>
    <property type="match status" value="1"/>
</dbReference>
<dbReference type="InterPro" id="IPR039420">
    <property type="entry name" value="WalR-like"/>
</dbReference>
<dbReference type="InterPro" id="IPR011006">
    <property type="entry name" value="CheY-like_superfamily"/>
</dbReference>
<feature type="modified residue" description="4-aspartylphosphate" evidence="5">
    <location>
        <position position="49"/>
    </location>
</feature>
<dbReference type="InterPro" id="IPR036388">
    <property type="entry name" value="WH-like_DNA-bd_sf"/>
</dbReference>
<dbReference type="Pfam" id="PF00486">
    <property type="entry name" value="Trans_reg_C"/>
    <property type="match status" value="1"/>
</dbReference>
<dbReference type="SUPFAM" id="SSF52172">
    <property type="entry name" value="CheY-like"/>
    <property type="match status" value="1"/>
</dbReference>
<dbReference type="InterPro" id="IPR001789">
    <property type="entry name" value="Sig_transdc_resp-reg_receiver"/>
</dbReference>
<keyword evidence="3 6" id="KW-0238">DNA-binding</keyword>
<feature type="DNA-binding region" description="OmpR/PhoB-type" evidence="6">
    <location>
        <begin position="137"/>
        <end position="242"/>
    </location>
</feature>
<dbReference type="RefSeq" id="WP_367637342.1">
    <property type="nucleotide sequence ID" value="NZ_JBFNQN010000004.1"/>
</dbReference>
<dbReference type="EMBL" id="JBFNQN010000004">
    <property type="protein sequence ID" value="MEW9264592.1"/>
    <property type="molecule type" value="Genomic_DNA"/>
</dbReference>
<evidence type="ECO:0000256" key="6">
    <source>
        <dbReference type="PROSITE-ProRule" id="PRU01091"/>
    </source>
</evidence>
<evidence type="ECO:0000313" key="9">
    <source>
        <dbReference type="EMBL" id="MEW9264592.1"/>
    </source>
</evidence>